<reference evidence="2 3" key="1">
    <citation type="submission" date="2008-10" db="EMBL/GenBank/DDBJ databases">
        <title>Draft genome sequence of Desulvovibrio piger (ATCC 29098).</title>
        <authorList>
            <person name="Sudarsanam P."/>
            <person name="Ley R."/>
            <person name="Guruge J."/>
            <person name="Turnbaugh P.J."/>
            <person name="Mahowald M."/>
            <person name="Liep D."/>
            <person name="Gordon J."/>
        </authorList>
    </citation>
    <scope>NUCLEOTIDE SEQUENCE [LARGE SCALE GENOMIC DNA]</scope>
    <source>
        <strain evidence="2 3">ATCC 29098</strain>
    </source>
</reference>
<protein>
    <submittedName>
        <fullName evidence="2">Tat pathway signal sequence domain protein</fullName>
    </submittedName>
</protein>
<evidence type="ECO:0000313" key="3">
    <source>
        <dbReference type="Proteomes" id="UP000003676"/>
    </source>
</evidence>
<dbReference type="Proteomes" id="UP000003676">
    <property type="component" value="Unassembled WGS sequence"/>
</dbReference>
<name>B6WRN9_9BACT</name>
<sequence length="73" mass="8023">MQKKRKKPAHNSLHCGERAGRDIILRVNMACATGSSGHALRKEDMPMRHFLRDIAAAVIAAVIAAMLLRLMDG</sequence>
<dbReference type="HOGENOM" id="CLU_2698649_0_0_7"/>
<dbReference type="AlphaFoldDB" id="B6WRN9"/>
<accession>B6WRN9</accession>
<evidence type="ECO:0000313" key="2">
    <source>
        <dbReference type="EMBL" id="EEB34345.1"/>
    </source>
</evidence>
<keyword evidence="1" id="KW-0812">Transmembrane</keyword>
<feature type="transmembrane region" description="Helical" evidence="1">
    <location>
        <begin position="50"/>
        <end position="71"/>
    </location>
</feature>
<gene>
    <name evidence="2" type="ORF">DESPIG_00730</name>
</gene>
<comment type="caution">
    <text evidence="2">The sequence shown here is derived from an EMBL/GenBank/DDBJ whole genome shotgun (WGS) entry which is preliminary data.</text>
</comment>
<organism evidence="2 3">
    <name type="scientific">Desulfovibrio piger ATCC 29098</name>
    <dbReference type="NCBI Taxonomy" id="411464"/>
    <lineage>
        <taxon>Bacteria</taxon>
        <taxon>Pseudomonadati</taxon>
        <taxon>Thermodesulfobacteriota</taxon>
        <taxon>Desulfovibrionia</taxon>
        <taxon>Desulfovibrionales</taxon>
        <taxon>Desulfovibrionaceae</taxon>
        <taxon>Desulfovibrio</taxon>
    </lineage>
</organism>
<reference evidence="2 3" key="2">
    <citation type="submission" date="2008-10" db="EMBL/GenBank/DDBJ databases">
        <authorList>
            <person name="Fulton L."/>
            <person name="Clifton S."/>
            <person name="Fulton B."/>
            <person name="Xu J."/>
            <person name="Minx P."/>
            <person name="Pepin K.H."/>
            <person name="Johnson M."/>
            <person name="Bhonagiri V."/>
            <person name="Nash W.E."/>
            <person name="Mardis E.R."/>
            <person name="Wilson R.K."/>
        </authorList>
    </citation>
    <scope>NUCLEOTIDE SEQUENCE [LARGE SCALE GENOMIC DNA]</scope>
    <source>
        <strain evidence="2 3">ATCC 29098</strain>
    </source>
</reference>
<evidence type="ECO:0000256" key="1">
    <source>
        <dbReference type="SAM" id="Phobius"/>
    </source>
</evidence>
<proteinExistence type="predicted"/>
<keyword evidence="1" id="KW-1133">Transmembrane helix</keyword>
<keyword evidence="1" id="KW-0472">Membrane</keyword>
<dbReference type="EMBL" id="ABXU01000024">
    <property type="protein sequence ID" value="EEB34345.1"/>
    <property type="molecule type" value="Genomic_DNA"/>
</dbReference>